<gene>
    <name evidence="2" type="ORF">BO94DRAFT_216294</name>
</gene>
<accession>A0A317XDM1</accession>
<dbReference type="Proteomes" id="UP000246702">
    <property type="component" value="Unassembled WGS sequence"/>
</dbReference>
<dbReference type="GeneID" id="37108337"/>
<feature type="region of interest" description="Disordered" evidence="1">
    <location>
        <begin position="1"/>
        <end position="20"/>
    </location>
</feature>
<organism evidence="2 3">
    <name type="scientific">Aspergillus sclerotioniger CBS 115572</name>
    <dbReference type="NCBI Taxonomy" id="1450535"/>
    <lineage>
        <taxon>Eukaryota</taxon>
        <taxon>Fungi</taxon>
        <taxon>Dikarya</taxon>
        <taxon>Ascomycota</taxon>
        <taxon>Pezizomycotina</taxon>
        <taxon>Eurotiomycetes</taxon>
        <taxon>Eurotiomycetidae</taxon>
        <taxon>Eurotiales</taxon>
        <taxon>Aspergillaceae</taxon>
        <taxon>Aspergillus</taxon>
        <taxon>Aspergillus subgen. Circumdati</taxon>
    </lineage>
</organism>
<keyword evidence="3" id="KW-1185">Reference proteome</keyword>
<comment type="caution">
    <text evidence="2">The sequence shown here is derived from an EMBL/GenBank/DDBJ whole genome shotgun (WGS) entry which is preliminary data.</text>
</comment>
<protein>
    <submittedName>
        <fullName evidence="2">Uncharacterized protein</fullName>
    </submittedName>
</protein>
<evidence type="ECO:0000313" key="3">
    <source>
        <dbReference type="Proteomes" id="UP000246702"/>
    </source>
</evidence>
<name>A0A317XDM1_9EURO</name>
<dbReference type="RefSeq" id="XP_025471779.1">
    <property type="nucleotide sequence ID" value="XM_025606194.1"/>
</dbReference>
<reference evidence="2 3" key="1">
    <citation type="submission" date="2016-12" db="EMBL/GenBank/DDBJ databases">
        <title>The genomes of Aspergillus section Nigri reveals drivers in fungal speciation.</title>
        <authorList>
            <consortium name="DOE Joint Genome Institute"/>
            <person name="Vesth T.C."/>
            <person name="Nybo J."/>
            <person name="Theobald S."/>
            <person name="Brandl J."/>
            <person name="Frisvad J.C."/>
            <person name="Nielsen K.F."/>
            <person name="Lyhne E.K."/>
            <person name="Kogle M.E."/>
            <person name="Kuo A."/>
            <person name="Riley R."/>
            <person name="Clum A."/>
            <person name="Nolan M."/>
            <person name="Lipzen A."/>
            <person name="Salamov A."/>
            <person name="Henrissat B."/>
            <person name="Wiebenga A."/>
            <person name="De Vries R.P."/>
            <person name="Grigoriev I.V."/>
            <person name="Mortensen U.H."/>
            <person name="Andersen M.R."/>
            <person name="Baker S.E."/>
        </authorList>
    </citation>
    <scope>NUCLEOTIDE SEQUENCE [LARGE SCALE GENOMIC DNA]</scope>
    <source>
        <strain evidence="2 3">CBS 115572</strain>
    </source>
</reference>
<dbReference type="AlphaFoldDB" id="A0A317XDM1"/>
<sequence length="97" mass="10935">MNLSTQPRNGGFRTRKLSSRATARGVNVVMTRYQSFDGSDPEASKVLQLKRYLRTAMEREQPAATVQAGSWIHIYVTKLEKSKPELIHLTSPVEETS</sequence>
<evidence type="ECO:0000256" key="1">
    <source>
        <dbReference type="SAM" id="MobiDB-lite"/>
    </source>
</evidence>
<evidence type="ECO:0000313" key="2">
    <source>
        <dbReference type="EMBL" id="PWY95018.1"/>
    </source>
</evidence>
<dbReference type="EMBL" id="MSFK01000003">
    <property type="protein sequence ID" value="PWY95018.1"/>
    <property type="molecule type" value="Genomic_DNA"/>
</dbReference>
<proteinExistence type="predicted"/>